<evidence type="ECO:0000313" key="1">
    <source>
        <dbReference type="EMBL" id="AGF77441.1"/>
    </source>
</evidence>
<dbReference type="KEGG" id="dsf:UWK_00867"/>
<dbReference type="AlphaFoldDB" id="M1PLW7"/>
<keyword evidence="2" id="KW-1185">Reference proteome</keyword>
<reference evidence="2" key="1">
    <citation type="journal article" date="2013" name="Stand. Genomic Sci.">
        <title>Complete genome sequence of Desulfocapsa sulfexigens, a marine deltaproteobacterium specialized in disproportionating inorganic sulfur compounds.</title>
        <authorList>
            <person name="Finster K.W."/>
            <person name="Kjeldsen K.U."/>
            <person name="Kube M."/>
            <person name="Reinhardt R."/>
            <person name="Mussmann M."/>
            <person name="Amann R."/>
            <person name="Schreiber L."/>
        </authorList>
    </citation>
    <scope>NUCLEOTIDE SEQUENCE [LARGE SCALE GENOMIC DNA]</scope>
    <source>
        <strain evidence="2">DSM 10523 / SB164P1</strain>
    </source>
</reference>
<dbReference type="Proteomes" id="UP000011721">
    <property type="component" value="Chromosome"/>
</dbReference>
<name>M1PLW7_DESSD</name>
<gene>
    <name evidence="1" type="ordered locus">UWK_00867</name>
</gene>
<sequence length="73" mass="8271">MQPLKLALFTLSCHCLHNMVIDINAILERIFNLITTNPQPNRLRRSCFVLIIWASAAWTAAAEPPGMGLWRPI</sequence>
<evidence type="ECO:0000313" key="2">
    <source>
        <dbReference type="Proteomes" id="UP000011721"/>
    </source>
</evidence>
<accession>M1PLW7</accession>
<dbReference type="STRING" id="1167006.UWK_00867"/>
<protein>
    <submittedName>
        <fullName evidence="1">Uncharacterized protein</fullName>
    </submittedName>
</protein>
<dbReference type="HOGENOM" id="CLU_2698670_0_0_7"/>
<proteinExistence type="predicted"/>
<organism evidence="1 2">
    <name type="scientific">Desulfocapsa sulfexigens (strain DSM 10523 / SB164P1)</name>
    <dbReference type="NCBI Taxonomy" id="1167006"/>
    <lineage>
        <taxon>Bacteria</taxon>
        <taxon>Pseudomonadati</taxon>
        <taxon>Thermodesulfobacteriota</taxon>
        <taxon>Desulfobulbia</taxon>
        <taxon>Desulfobulbales</taxon>
        <taxon>Desulfocapsaceae</taxon>
        <taxon>Desulfocapsa</taxon>
    </lineage>
</organism>
<dbReference type="EMBL" id="CP003985">
    <property type="protein sequence ID" value="AGF77441.1"/>
    <property type="molecule type" value="Genomic_DNA"/>
</dbReference>